<feature type="non-terminal residue" evidence="4">
    <location>
        <position position="137"/>
    </location>
</feature>
<feature type="signal peptide" evidence="2">
    <location>
        <begin position="1"/>
        <end position="24"/>
    </location>
</feature>
<name>A0A8J2L8D9_9HEXA</name>
<dbReference type="EMBL" id="CAJVCH010398468">
    <property type="protein sequence ID" value="CAG7817608.1"/>
    <property type="molecule type" value="Genomic_DNA"/>
</dbReference>
<dbReference type="PANTHER" id="PTHR24252">
    <property type="entry name" value="ACROSIN-RELATED"/>
    <property type="match status" value="1"/>
</dbReference>
<dbReference type="InterPro" id="IPR018114">
    <property type="entry name" value="TRYPSIN_HIS"/>
</dbReference>
<dbReference type="Pfam" id="PF00089">
    <property type="entry name" value="Trypsin"/>
    <property type="match status" value="1"/>
</dbReference>
<dbReference type="PROSITE" id="PS50240">
    <property type="entry name" value="TRYPSIN_DOM"/>
    <property type="match status" value="1"/>
</dbReference>
<organism evidence="4 5">
    <name type="scientific">Allacma fusca</name>
    <dbReference type="NCBI Taxonomy" id="39272"/>
    <lineage>
        <taxon>Eukaryota</taxon>
        <taxon>Metazoa</taxon>
        <taxon>Ecdysozoa</taxon>
        <taxon>Arthropoda</taxon>
        <taxon>Hexapoda</taxon>
        <taxon>Collembola</taxon>
        <taxon>Symphypleona</taxon>
        <taxon>Sminthuridae</taxon>
        <taxon>Allacma</taxon>
    </lineage>
</organism>
<reference evidence="4" key="1">
    <citation type="submission" date="2021-06" db="EMBL/GenBank/DDBJ databases">
        <authorList>
            <person name="Hodson N. C."/>
            <person name="Mongue J. A."/>
            <person name="Jaron S. K."/>
        </authorList>
    </citation>
    <scope>NUCLEOTIDE SEQUENCE</scope>
</reference>
<dbReference type="InterPro" id="IPR001254">
    <property type="entry name" value="Trypsin_dom"/>
</dbReference>
<dbReference type="PANTHER" id="PTHR24252:SF18">
    <property type="entry name" value="OVOCHYMASE 1"/>
    <property type="match status" value="1"/>
</dbReference>
<dbReference type="AlphaFoldDB" id="A0A8J2L8D9"/>
<dbReference type="PROSITE" id="PS00134">
    <property type="entry name" value="TRYPSIN_HIS"/>
    <property type="match status" value="1"/>
</dbReference>
<dbReference type="FunFam" id="2.40.10.10:FF:000068">
    <property type="entry name" value="transmembrane protease serine 2"/>
    <property type="match status" value="1"/>
</dbReference>
<dbReference type="OrthoDB" id="531708at2759"/>
<evidence type="ECO:0000259" key="3">
    <source>
        <dbReference type="PROSITE" id="PS50240"/>
    </source>
</evidence>
<evidence type="ECO:0000313" key="5">
    <source>
        <dbReference type="Proteomes" id="UP000708208"/>
    </source>
</evidence>
<dbReference type="SMART" id="SM00020">
    <property type="entry name" value="Tryp_SPc"/>
    <property type="match status" value="1"/>
</dbReference>
<dbReference type="GO" id="GO:0006508">
    <property type="term" value="P:proteolysis"/>
    <property type="evidence" value="ECO:0007669"/>
    <property type="project" value="InterPro"/>
</dbReference>
<evidence type="ECO:0000256" key="1">
    <source>
        <dbReference type="ARBA" id="ARBA00023157"/>
    </source>
</evidence>
<dbReference type="CDD" id="cd00190">
    <property type="entry name" value="Tryp_SPc"/>
    <property type="match status" value="1"/>
</dbReference>
<accession>A0A8J2L8D9</accession>
<sequence length="137" mass="15242">MTSKTFLLVICLAVTLGQPAQVRGKNIGVDIVGGTETKPHQYPSIVDVRRFSGSTTYHNCGGSIINEYWIVTAAHCSTGVPSNYQIIAGDHNINQVEGTEQQRQVLTIIRHEQYNGLTYENDIALMKVDRPFQLNEH</sequence>
<dbReference type="Proteomes" id="UP000708208">
    <property type="component" value="Unassembled WGS sequence"/>
</dbReference>
<keyword evidence="2" id="KW-0732">Signal</keyword>
<proteinExistence type="predicted"/>
<keyword evidence="1" id="KW-1015">Disulfide bond</keyword>
<dbReference type="GO" id="GO:0004252">
    <property type="term" value="F:serine-type endopeptidase activity"/>
    <property type="evidence" value="ECO:0007669"/>
    <property type="project" value="InterPro"/>
</dbReference>
<feature type="chain" id="PRO_5035219985" description="Peptidase S1 domain-containing protein" evidence="2">
    <location>
        <begin position="25"/>
        <end position="137"/>
    </location>
</feature>
<protein>
    <recommendedName>
        <fullName evidence="3">Peptidase S1 domain-containing protein</fullName>
    </recommendedName>
</protein>
<gene>
    <name evidence="4" type="ORF">AFUS01_LOCUS28163</name>
</gene>
<keyword evidence="5" id="KW-1185">Reference proteome</keyword>
<feature type="domain" description="Peptidase S1" evidence="3">
    <location>
        <begin position="31"/>
        <end position="137"/>
    </location>
</feature>
<evidence type="ECO:0000313" key="4">
    <source>
        <dbReference type="EMBL" id="CAG7817608.1"/>
    </source>
</evidence>
<comment type="caution">
    <text evidence="4">The sequence shown here is derived from an EMBL/GenBank/DDBJ whole genome shotgun (WGS) entry which is preliminary data.</text>
</comment>
<evidence type="ECO:0000256" key="2">
    <source>
        <dbReference type="SAM" id="SignalP"/>
    </source>
</evidence>